<gene>
    <name evidence="3" type="ORF">RCL2_000493300</name>
    <name evidence="2" type="ORF">RclHR1_09670001</name>
</gene>
<keyword evidence="4" id="KW-1185">Reference proteome</keyword>
<dbReference type="OrthoDB" id="2444730at2759"/>
<dbReference type="Proteomes" id="UP000615446">
    <property type="component" value="Unassembled WGS sequence"/>
</dbReference>
<proteinExistence type="predicted"/>
<organism evidence="2 4">
    <name type="scientific">Rhizophagus clarus</name>
    <dbReference type="NCBI Taxonomy" id="94130"/>
    <lineage>
        <taxon>Eukaryota</taxon>
        <taxon>Fungi</taxon>
        <taxon>Fungi incertae sedis</taxon>
        <taxon>Mucoromycota</taxon>
        <taxon>Glomeromycotina</taxon>
        <taxon>Glomeromycetes</taxon>
        <taxon>Glomerales</taxon>
        <taxon>Glomeraceae</taxon>
        <taxon>Rhizophagus</taxon>
    </lineage>
</organism>
<feature type="domain" description="Reverse transcriptase" evidence="1">
    <location>
        <begin position="1"/>
        <end position="107"/>
    </location>
</feature>
<evidence type="ECO:0000313" key="4">
    <source>
        <dbReference type="Proteomes" id="UP000247702"/>
    </source>
</evidence>
<protein>
    <recommendedName>
        <fullName evidence="1">Reverse transcriptase domain-containing protein</fullName>
    </recommendedName>
</protein>
<evidence type="ECO:0000313" key="2">
    <source>
        <dbReference type="EMBL" id="GBC10486.1"/>
    </source>
</evidence>
<dbReference type="AlphaFoldDB" id="A0A2Z6S5D9"/>
<sequence length="107" mass="12253">MRKVVVKIIIQKLSHIITNNNILKEKNHVALSDDSTEVPIQIMNLIMKDTKVKKKPLWILFQNLSKAYNRVDIKMLNRKAVITTIGITQFYKALIGIDQGEVISPLL</sequence>
<dbReference type="EMBL" id="BEXD01004389">
    <property type="protein sequence ID" value="GBC10486.1"/>
    <property type="molecule type" value="Genomic_DNA"/>
</dbReference>
<dbReference type="EMBL" id="BLAL01000030">
    <property type="protein sequence ID" value="GES77576.1"/>
    <property type="molecule type" value="Genomic_DNA"/>
</dbReference>
<accession>A0A2Z6S5D9</accession>
<name>A0A2Z6S5D9_9GLOM</name>
<dbReference type="PROSITE" id="PS50878">
    <property type="entry name" value="RT_POL"/>
    <property type="match status" value="1"/>
</dbReference>
<dbReference type="Proteomes" id="UP000247702">
    <property type="component" value="Unassembled WGS sequence"/>
</dbReference>
<comment type="caution">
    <text evidence="2">The sequence shown here is derived from an EMBL/GenBank/DDBJ whole genome shotgun (WGS) entry which is preliminary data.</text>
</comment>
<dbReference type="STRING" id="94130.A0A2Z6S5D9"/>
<reference evidence="3" key="2">
    <citation type="submission" date="2019-10" db="EMBL/GenBank/DDBJ databases">
        <title>Conservation and host-specific expression of non-tandemly repeated heterogenous ribosome RNA gene in arbuscular mycorrhizal fungi.</title>
        <authorList>
            <person name="Maeda T."/>
            <person name="Kobayashi Y."/>
            <person name="Nakagawa T."/>
            <person name="Ezawa T."/>
            <person name="Yamaguchi K."/>
            <person name="Bino T."/>
            <person name="Nishimoto Y."/>
            <person name="Shigenobu S."/>
            <person name="Kawaguchi M."/>
        </authorList>
    </citation>
    <scope>NUCLEOTIDE SEQUENCE</scope>
    <source>
        <strain evidence="3">HR1</strain>
    </source>
</reference>
<evidence type="ECO:0000313" key="3">
    <source>
        <dbReference type="EMBL" id="GES77576.1"/>
    </source>
</evidence>
<dbReference type="InterPro" id="IPR000477">
    <property type="entry name" value="RT_dom"/>
</dbReference>
<reference evidence="2 4" key="1">
    <citation type="submission" date="2017-11" db="EMBL/GenBank/DDBJ databases">
        <title>The genome of Rhizophagus clarus HR1 reveals common genetic basis of auxotrophy among arbuscular mycorrhizal fungi.</title>
        <authorList>
            <person name="Kobayashi Y."/>
        </authorList>
    </citation>
    <scope>NUCLEOTIDE SEQUENCE [LARGE SCALE GENOMIC DNA]</scope>
    <source>
        <strain evidence="2 4">HR1</strain>
    </source>
</reference>
<evidence type="ECO:0000259" key="1">
    <source>
        <dbReference type="PROSITE" id="PS50878"/>
    </source>
</evidence>